<dbReference type="EMBL" id="MU154531">
    <property type="protein sequence ID" value="KAF9499508.1"/>
    <property type="molecule type" value="Genomic_DNA"/>
</dbReference>
<feature type="compositionally biased region" description="Low complexity" evidence="1">
    <location>
        <begin position="30"/>
        <end position="61"/>
    </location>
</feature>
<feature type="compositionally biased region" description="Basic residues" evidence="1">
    <location>
        <begin position="236"/>
        <end position="245"/>
    </location>
</feature>
<dbReference type="AlphaFoldDB" id="A0A9P6DIU9"/>
<evidence type="ECO:0000313" key="3">
    <source>
        <dbReference type="Proteomes" id="UP000807025"/>
    </source>
</evidence>
<feature type="compositionally biased region" description="Acidic residues" evidence="1">
    <location>
        <begin position="325"/>
        <end position="340"/>
    </location>
</feature>
<protein>
    <submittedName>
        <fullName evidence="2">Uncharacterized protein</fullName>
    </submittedName>
</protein>
<dbReference type="OrthoDB" id="10689837at2759"/>
<feature type="compositionally biased region" description="Polar residues" evidence="1">
    <location>
        <begin position="477"/>
        <end position="494"/>
    </location>
</feature>
<keyword evidence="3" id="KW-1185">Reference proteome</keyword>
<feature type="region of interest" description="Disordered" evidence="1">
    <location>
        <begin position="662"/>
        <end position="765"/>
    </location>
</feature>
<reference evidence="2" key="1">
    <citation type="submission" date="2020-11" db="EMBL/GenBank/DDBJ databases">
        <authorList>
            <consortium name="DOE Joint Genome Institute"/>
            <person name="Ahrendt S."/>
            <person name="Riley R."/>
            <person name="Andreopoulos W."/>
            <person name="Labutti K."/>
            <person name="Pangilinan J."/>
            <person name="Ruiz-Duenas F.J."/>
            <person name="Barrasa J.M."/>
            <person name="Sanchez-Garcia M."/>
            <person name="Camarero S."/>
            <person name="Miyauchi S."/>
            <person name="Serrano A."/>
            <person name="Linde D."/>
            <person name="Babiker R."/>
            <person name="Drula E."/>
            <person name="Ayuso-Fernandez I."/>
            <person name="Pacheco R."/>
            <person name="Padilla G."/>
            <person name="Ferreira P."/>
            <person name="Barriuso J."/>
            <person name="Kellner H."/>
            <person name="Castanera R."/>
            <person name="Alfaro M."/>
            <person name="Ramirez L."/>
            <person name="Pisabarro A.G."/>
            <person name="Kuo A."/>
            <person name="Tritt A."/>
            <person name="Lipzen A."/>
            <person name="He G."/>
            <person name="Yan M."/>
            <person name="Ng V."/>
            <person name="Cullen D."/>
            <person name="Martin F."/>
            <person name="Rosso M.-N."/>
            <person name="Henrissat B."/>
            <person name="Hibbett D."/>
            <person name="Martinez A.T."/>
            <person name="Grigoriev I.V."/>
        </authorList>
    </citation>
    <scope>NUCLEOTIDE SEQUENCE</scope>
    <source>
        <strain evidence="2">ATCC 90797</strain>
    </source>
</reference>
<feature type="compositionally biased region" description="Polar residues" evidence="1">
    <location>
        <begin position="166"/>
        <end position="177"/>
    </location>
</feature>
<feature type="region of interest" description="Disordered" evidence="1">
    <location>
        <begin position="320"/>
        <end position="364"/>
    </location>
</feature>
<proteinExistence type="predicted"/>
<feature type="compositionally biased region" description="Acidic residues" evidence="1">
    <location>
        <begin position="113"/>
        <end position="127"/>
    </location>
</feature>
<feature type="compositionally biased region" description="Polar residues" evidence="1">
    <location>
        <begin position="62"/>
        <end position="72"/>
    </location>
</feature>
<feature type="compositionally biased region" description="Low complexity" evidence="1">
    <location>
        <begin position="690"/>
        <end position="715"/>
    </location>
</feature>
<sequence length="791" mass="85436">MGSTSQTPNINHSYSVHRRTTSVDSSYSAFFTSGLLSPPSSPAMSPTSPSTSTSPFSSPFTNRHQPPNSRNPKLNAHRALPSTSMLELASPSSSYDGDALYFVALLQQMEDSEHGEEDPINEDEDNAEGGGGEGEKERDLRELTSFLSLDASSPSQYTRSTKTRTGRPTTLSSSTTRFPFPASHLHSSYPDSRPNSNTREQPRSPTASTSSTSTSTSTSASVSPITPPSYPFSQQRQRHPCHPHPYHADSNSHQLSPNSHNITKTSTITKSNQKTDASGKTVDHPRSFLPSLRHHALDAPNTHAPTCIPSLTLPPPVVSSFVFDDSSDSSPDSDDEDECDLGIPLSPTHNPGKHIQARHSPRTGAQTAPLLASFPAPPPTSLALRLSLHLPKTSLFFDDLEKDSGDVGELQEAVRESYLSLTFPTSPPPQPHQQRATRKPSNPPSHTRKPSTTRRSVGSRKSGTRRTPTAHSPLACTPSNALSFSRPFTRSPSQKAKWRGKRFTQVSTTSSASVSTGYRTCMRADALAALEGRVLGSREASGRGGGGDDEIAKRRKDETEEEGGEGGEVSGEVLMSTWSDEEDGEDLWEDDEEDGSLLVQGEEQEQEWAEVEGGGEGEGERRAEMSWMDFNEFGGKGKSRGLSSKSYKWKSMYSISTSVAAFAATADTEEEEEEGRPFSASSTSLPNLPFPSATSTSAFPSTLSASSQASTLSSQTVQFEASSPTSTSAAMLSPLSFALPSRPQIPPPLREGREKKERGKGMTSFMFIDADERTARSTREKAGFGKSFIDF</sequence>
<feature type="region of interest" description="Disordered" evidence="1">
    <location>
        <begin position="106"/>
        <end position="287"/>
    </location>
</feature>
<feature type="compositionally biased region" description="Acidic residues" evidence="1">
    <location>
        <begin position="579"/>
        <end position="595"/>
    </location>
</feature>
<feature type="region of interest" description="Disordered" evidence="1">
    <location>
        <begin position="537"/>
        <end position="622"/>
    </location>
</feature>
<name>A0A9P6DIU9_PLEER</name>
<feature type="compositionally biased region" description="Polar residues" evidence="1">
    <location>
        <begin position="716"/>
        <end position="730"/>
    </location>
</feature>
<feature type="compositionally biased region" description="Polar residues" evidence="1">
    <location>
        <begin position="145"/>
        <end position="160"/>
    </location>
</feature>
<feature type="compositionally biased region" description="Acidic residues" evidence="1">
    <location>
        <begin position="602"/>
        <end position="617"/>
    </location>
</feature>
<evidence type="ECO:0000256" key="1">
    <source>
        <dbReference type="SAM" id="MobiDB-lite"/>
    </source>
</evidence>
<feature type="compositionally biased region" description="Polar residues" evidence="1">
    <location>
        <begin position="81"/>
        <end position="93"/>
    </location>
</feature>
<comment type="caution">
    <text evidence="2">The sequence shown here is derived from an EMBL/GenBank/DDBJ whole genome shotgun (WGS) entry which is preliminary data.</text>
</comment>
<gene>
    <name evidence="2" type="ORF">BDN71DRAFT_119348</name>
</gene>
<feature type="compositionally biased region" description="Polar residues" evidence="1">
    <location>
        <begin position="249"/>
        <end position="278"/>
    </location>
</feature>
<feature type="region of interest" description="Disordered" evidence="1">
    <location>
        <begin position="30"/>
        <end position="93"/>
    </location>
</feature>
<evidence type="ECO:0000313" key="2">
    <source>
        <dbReference type="EMBL" id="KAF9499508.1"/>
    </source>
</evidence>
<feature type="compositionally biased region" description="Basic and acidic residues" evidence="1">
    <location>
        <begin position="750"/>
        <end position="760"/>
    </location>
</feature>
<feature type="compositionally biased region" description="Polar residues" evidence="1">
    <location>
        <begin position="185"/>
        <end position="199"/>
    </location>
</feature>
<feature type="compositionally biased region" description="Basic residues" evidence="1">
    <location>
        <begin position="351"/>
        <end position="361"/>
    </location>
</feature>
<feature type="compositionally biased region" description="Basic and acidic residues" evidence="1">
    <location>
        <begin position="133"/>
        <end position="142"/>
    </location>
</feature>
<organism evidence="2 3">
    <name type="scientific">Pleurotus eryngii</name>
    <name type="common">Boletus of the steppes</name>
    <dbReference type="NCBI Taxonomy" id="5323"/>
    <lineage>
        <taxon>Eukaryota</taxon>
        <taxon>Fungi</taxon>
        <taxon>Dikarya</taxon>
        <taxon>Basidiomycota</taxon>
        <taxon>Agaricomycotina</taxon>
        <taxon>Agaricomycetes</taxon>
        <taxon>Agaricomycetidae</taxon>
        <taxon>Agaricales</taxon>
        <taxon>Pleurotineae</taxon>
        <taxon>Pleurotaceae</taxon>
        <taxon>Pleurotus</taxon>
    </lineage>
</organism>
<feature type="compositionally biased region" description="Low complexity" evidence="1">
    <location>
        <begin position="204"/>
        <end position="224"/>
    </location>
</feature>
<accession>A0A9P6DIU9</accession>
<feature type="compositionally biased region" description="Polar residues" evidence="1">
    <location>
        <begin position="453"/>
        <end position="470"/>
    </location>
</feature>
<dbReference type="Proteomes" id="UP000807025">
    <property type="component" value="Unassembled WGS sequence"/>
</dbReference>
<feature type="region of interest" description="Disordered" evidence="1">
    <location>
        <begin position="421"/>
        <end position="512"/>
    </location>
</feature>